<dbReference type="AlphaFoldDB" id="A0A5C6G398"/>
<sequence length="376" mass="40174">MPIHRIRNNQRDRRGATMALVAVLLPVLLIISAYAINITYIESLNTDVQIASDAAAHAALKEYVLTDGDKAQALTAAQTAASLNPIGEHVMPVGEGDLDVGVSNRNALDSTHSFTPAENGNAIRFVTRSLANSNNTNIKPLFPTFGTNFQFKTQREAIATQAAMDISLVVDRSGSMAYAADEVAQYPPAPAAAPAGWDFGQPVPPSARWLDLIAAVNTFKQLIEASPMEEYVALSTYNSNPATPVRLTNDYTEVMDALQAISVSFEAGGTNIGGGMMEGSAAVTDQALGRPFATKVVIVMTDGIHNYGKDPVNAAHSLYHNGITVFTITFSDEADQNKMKKVADICGGQHFHAVTAAQLADAFREIARRLPSLLTK</sequence>
<dbReference type="SUPFAM" id="SSF53300">
    <property type="entry name" value="vWA-like"/>
    <property type="match status" value="1"/>
</dbReference>
<dbReference type="InterPro" id="IPR002035">
    <property type="entry name" value="VWF_A"/>
</dbReference>
<dbReference type="Proteomes" id="UP000316476">
    <property type="component" value="Unassembled WGS sequence"/>
</dbReference>
<dbReference type="SMART" id="SM00327">
    <property type="entry name" value="VWA"/>
    <property type="match status" value="1"/>
</dbReference>
<evidence type="ECO:0000313" key="2">
    <source>
        <dbReference type="EMBL" id="TWU67683.1"/>
    </source>
</evidence>
<comment type="caution">
    <text evidence="2">The sequence shown here is derived from an EMBL/GenBank/DDBJ whole genome shotgun (WGS) entry which is preliminary data.</text>
</comment>
<accession>A0A5C6G398</accession>
<dbReference type="RefSeq" id="WP_197137498.1">
    <property type="nucleotide sequence ID" value="NZ_SJPZ01000001.1"/>
</dbReference>
<dbReference type="EMBL" id="SJPZ01000001">
    <property type="protein sequence ID" value="TWU67683.1"/>
    <property type="molecule type" value="Genomic_DNA"/>
</dbReference>
<proteinExistence type="predicted"/>
<dbReference type="CDD" id="cd00198">
    <property type="entry name" value="vWFA"/>
    <property type="match status" value="1"/>
</dbReference>
<evidence type="ECO:0000259" key="1">
    <source>
        <dbReference type="PROSITE" id="PS50234"/>
    </source>
</evidence>
<dbReference type="InterPro" id="IPR036465">
    <property type="entry name" value="vWFA_dom_sf"/>
</dbReference>
<gene>
    <name evidence="2" type="ORF">V7x_32600</name>
</gene>
<protein>
    <submittedName>
        <fullName evidence="2">von Willebrand factor type A domain protein</fullName>
    </submittedName>
</protein>
<dbReference type="PANTHER" id="PTHR24020:SF87">
    <property type="entry name" value="COLLAGEN ALPHA-1(VI) CHAIN-LIKE"/>
    <property type="match status" value="1"/>
</dbReference>
<dbReference type="PROSITE" id="PS50234">
    <property type="entry name" value="VWFA"/>
    <property type="match status" value="1"/>
</dbReference>
<organism evidence="2 3">
    <name type="scientific">Crateriforma conspicua</name>
    <dbReference type="NCBI Taxonomy" id="2527996"/>
    <lineage>
        <taxon>Bacteria</taxon>
        <taxon>Pseudomonadati</taxon>
        <taxon>Planctomycetota</taxon>
        <taxon>Planctomycetia</taxon>
        <taxon>Planctomycetales</taxon>
        <taxon>Planctomycetaceae</taxon>
        <taxon>Crateriforma</taxon>
    </lineage>
</organism>
<reference evidence="2 3" key="1">
    <citation type="submission" date="2019-02" db="EMBL/GenBank/DDBJ databases">
        <title>Deep-cultivation of Planctomycetes and their phenomic and genomic characterization uncovers novel biology.</title>
        <authorList>
            <person name="Wiegand S."/>
            <person name="Jogler M."/>
            <person name="Boedeker C."/>
            <person name="Pinto D."/>
            <person name="Vollmers J."/>
            <person name="Rivas-Marin E."/>
            <person name="Kohn T."/>
            <person name="Peeters S.H."/>
            <person name="Heuer A."/>
            <person name="Rast P."/>
            <person name="Oberbeckmann S."/>
            <person name="Bunk B."/>
            <person name="Jeske O."/>
            <person name="Meyerdierks A."/>
            <person name="Storesund J.E."/>
            <person name="Kallscheuer N."/>
            <person name="Luecker S."/>
            <person name="Lage O.M."/>
            <person name="Pohl T."/>
            <person name="Merkel B.J."/>
            <person name="Hornburger P."/>
            <person name="Mueller R.-W."/>
            <person name="Bruemmer F."/>
            <person name="Labrenz M."/>
            <person name="Spormann A.M."/>
            <person name="Op Den Camp H."/>
            <person name="Overmann J."/>
            <person name="Amann R."/>
            <person name="Jetten M.S.M."/>
            <person name="Mascher T."/>
            <person name="Medema M.H."/>
            <person name="Devos D.P."/>
            <person name="Kaster A.-K."/>
            <person name="Ovreas L."/>
            <person name="Rohde M."/>
            <person name="Galperin M.Y."/>
            <person name="Jogler C."/>
        </authorList>
    </citation>
    <scope>NUCLEOTIDE SEQUENCE [LARGE SCALE GENOMIC DNA]</scope>
    <source>
        <strain evidence="2 3">V7</strain>
    </source>
</reference>
<dbReference type="Pfam" id="PF00092">
    <property type="entry name" value="VWA"/>
    <property type="match status" value="1"/>
</dbReference>
<dbReference type="InterPro" id="IPR050525">
    <property type="entry name" value="ECM_Assembly_Org"/>
</dbReference>
<dbReference type="PANTHER" id="PTHR24020">
    <property type="entry name" value="COLLAGEN ALPHA"/>
    <property type="match status" value="1"/>
</dbReference>
<evidence type="ECO:0000313" key="3">
    <source>
        <dbReference type="Proteomes" id="UP000316476"/>
    </source>
</evidence>
<name>A0A5C6G398_9PLAN</name>
<feature type="domain" description="VWFA" evidence="1">
    <location>
        <begin position="165"/>
        <end position="370"/>
    </location>
</feature>
<dbReference type="Gene3D" id="3.40.50.410">
    <property type="entry name" value="von Willebrand factor, type A domain"/>
    <property type="match status" value="1"/>
</dbReference>